<dbReference type="GO" id="GO:0015421">
    <property type="term" value="F:ABC-type oligopeptide transporter activity"/>
    <property type="evidence" value="ECO:0007669"/>
    <property type="project" value="TreeGrafter"/>
</dbReference>
<feature type="domain" description="ABC transporter" evidence="10">
    <location>
        <begin position="339"/>
        <end position="577"/>
    </location>
</feature>
<dbReference type="FunFam" id="3.40.50.300:FF:000221">
    <property type="entry name" value="Multidrug ABC transporter ATP-binding protein"/>
    <property type="match status" value="1"/>
</dbReference>
<organism evidence="12 13">
    <name type="scientific">Eubacterium cellulosolvens (strain ATCC 43171 / JCM 9499 / 6)</name>
    <name type="common">Cillobacterium cellulosolvens</name>
    <dbReference type="NCBI Taxonomy" id="633697"/>
    <lineage>
        <taxon>Bacteria</taxon>
        <taxon>Bacillati</taxon>
        <taxon>Bacillota</taxon>
        <taxon>Clostridia</taxon>
        <taxon>Eubacteriales</taxon>
        <taxon>Eubacteriaceae</taxon>
        <taxon>Eubacterium</taxon>
    </lineage>
</organism>
<feature type="transmembrane region" description="Helical" evidence="9">
    <location>
        <begin position="54"/>
        <end position="82"/>
    </location>
</feature>
<name>I5AWI3_EUBC6</name>
<dbReference type="eggNOG" id="COG1132">
    <property type="taxonomic scope" value="Bacteria"/>
</dbReference>
<dbReference type="HOGENOM" id="CLU_000604_84_3_9"/>
<dbReference type="Pfam" id="PF00664">
    <property type="entry name" value="ABC_membrane"/>
    <property type="match status" value="1"/>
</dbReference>
<accession>I5AWI3</accession>
<dbReference type="InterPro" id="IPR003439">
    <property type="entry name" value="ABC_transporter-like_ATP-bd"/>
</dbReference>
<evidence type="ECO:0000256" key="4">
    <source>
        <dbReference type="ARBA" id="ARBA00022692"/>
    </source>
</evidence>
<dbReference type="InterPro" id="IPR011527">
    <property type="entry name" value="ABC1_TM_dom"/>
</dbReference>
<feature type="transmembrane region" description="Helical" evidence="9">
    <location>
        <begin position="243"/>
        <end position="264"/>
    </location>
</feature>
<keyword evidence="3" id="KW-1003">Cell membrane</keyword>
<reference evidence="12 13" key="1">
    <citation type="submission" date="2010-08" db="EMBL/GenBank/DDBJ databases">
        <authorList>
            <consortium name="US DOE Joint Genome Institute (JGI-PGF)"/>
            <person name="Lucas S."/>
            <person name="Copeland A."/>
            <person name="Lapidus A."/>
            <person name="Cheng J.-F."/>
            <person name="Bruce D."/>
            <person name="Goodwin L."/>
            <person name="Pitluck S."/>
            <person name="Land M.L."/>
            <person name="Hauser L."/>
            <person name="Chang Y.-J."/>
            <person name="Anderson I.J."/>
            <person name="Johnson E."/>
            <person name="Mulhopadhyay B."/>
            <person name="Kyrpides N."/>
            <person name="Woyke T.J."/>
        </authorList>
    </citation>
    <scope>NUCLEOTIDE SEQUENCE [LARGE SCALE GENOMIC DNA]</scope>
    <source>
        <strain evidence="12 13">6</strain>
    </source>
</reference>
<feature type="transmembrane region" description="Helical" evidence="9">
    <location>
        <begin position="156"/>
        <end position="177"/>
    </location>
</feature>
<dbReference type="Gene3D" id="1.20.1560.10">
    <property type="entry name" value="ABC transporter type 1, transmembrane domain"/>
    <property type="match status" value="1"/>
</dbReference>
<dbReference type="GO" id="GO:0016887">
    <property type="term" value="F:ATP hydrolysis activity"/>
    <property type="evidence" value="ECO:0007669"/>
    <property type="project" value="InterPro"/>
</dbReference>
<dbReference type="PANTHER" id="PTHR43394:SF1">
    <property type="entry name" value="ATP-BINDING CASSETTE SUB-FAMILY B MEMBER 10, MITOCHONDRIAL"/>
    <property type="match status" value="1"/>
</dbReference>
<keyword evidence="4 9" id="KW-0812">Transmembrane</keyword>
<dbReference type="SMART" id="SM00382">
    <property type="entry name" value="AAA"/>
    <property type="match status" value="1"/>
</dbReference>
<evidence type="ECO:0000313" key="12">
    <source>
        <dbReference type="EMBL" id="EIM58156.1"/>
    </source>
</evidence>
<dbReference type="PROSITE" id="PS00211">
    <property type="entry name" value="ABC_TRANSPORTER_1"/>
    <property type="match status" value="1"/>
</dbReference>
<evidence type="ECO:0000259" key="10">
    <source>
        <dbReference type="PROSITE" id="PS50893"/>
    </source>
</evidence>
<evidence type="ECO:0000256" key="3">
    <source>
        <dbReference type="ARBA" id="ARBA00022475"/>
    </source>
</evidence>
<evidence type="ECO:0000259" key="11">
    <source>
        <dbReference type="PROSITE" id="PS50929"/>
    </source>
</evidence>
<dbReference type="OrthoDB" id="9762778at2"/>
<dbReference type="InterPro" id="IPR036640">
    <property type="entry name" value="ABC1_TM_sf"/>
</dbReference>
<gene>
    <name evidence="12" type="ORF">EubceDRAFT1_2430</name>
</gene>
<evidence type="ECO:0000256" key="1">
    <source>
        <dbReference type="ARBA" id="ARBA00004651"/>
    </source>
</evidence>
<dbReference type="InterPro" id="IPR039421">
    <property type="entry name" value="Type_1_exporter"/>
</dbReference>
<evidence type="ECO:0000313" key="13">
    <source>
        <dbReference type="Proteomes" id="UP000005753"/>
    </source>
</evidence>
<dbReference type="PANTHER" id="PTHR43394">
    <property type="entry name" value="ATP-DEPENDENT PERMEASE MDL1, MITOCHONDRIAL"/>
    <property type="match status" value="1"/>
</dbReference>
<reference evidence="12 13" key="2">
    <citation type="submission" date="2012-02" db="EMBL/GenBank/DDBJ databases">
        <title>Improved High-Quality Draft sequence of Eubacterium cellulosolvens 6.</title>
        <authorList>
            <consortium name="US DOE Joint Genome Institute"/>
            <person name="Lucas S."/>
            <person name="Han J."/>
            <person name="Lapidus A."/>
            <person name="Cheng J.-F."/>
            <person name="Goodwin L."/>
            <person name="Pitluck S."/>
            <person name="Peters L."/>
            <person name="Mikhailova N."/>
            <person name="Gu W."/>
            <person name="Detter J.C."/>
            <person name="Han C."/>
            <person name="Tapia R."/>
            <person name="Land M."/>
            <person name="Hauser L."/>
            <person name="Kyrpides N."/>
            <person name="Ivanova N."/>
            <person name="Pagani I."/>
            <person name="Johnson E."/>
            <person name="Mukhopadhyay B."/>
            <person name="Anderson I."/>
            <person name="Woyke T."/>
        </authorList>
    </citation>
    <scope>NUCLEOTIDE SEQUENCE [LARGE SCALE GENOMIC DNA]</scope>
    <source>
        <strain evidence="12 13">6</strain>
    </source>
</reference>
<dbReference type="SUPFAM" id="SSF52540">
    <property type="entry name" value="P-loop containing nucleoside triphosphate hydrolases"/>
    <property type="match status" value="1"/>
</dbReference>
<keyword evidence="7 9" id="KW-1133">Transmembrane helix</keyword>
<dbReference type="PROSITE" id="PS50929">
    <property type="entry name" value="ABC_TM1F"/>
    <property type="match status" value="1"/>
</dbReference>
<evidence type="ECO:0000256" key="9">
    <source>
        <dbReference type="SAM" id="Phobius"/>
    </source>
</evidence>
<keyword evidence="6" id="KW-0067">ATP-binding</keyword>
<keyword evidence="8 9" id="KW-0472">Membrane</keyword>
<evidence type="ECO:0000256" key="8">
    <source>
        <dbReference type="ARBA" id="ARBA00023136"/>
    </source>
</evidence>
<dbReference type="SUPFAM" id="SSF90123">
    <property type="entry name" value="ABC transporter transmembrane region"/>
    <property type="match status" value="1"/>
</dbReference>
<dbReference type="InterPro" id="IPR003593">
    <property type="entry name" value="AAA+_ATPase"/>
</dbReference>
<evidence type="ECO:0000256" key="7">
    <source>
        <dbReference type="ARBA" id="ARBA00022989"/>
    </source>
</evidence>
<dbReference type="Proteomes" id="UP000005753">
    <property type="component" value="Chromosome"/>
</dbReference>
<dbReference type="GO" id="GO:0005524">
    <property type="term" value="F:ATP binding"/>
    <property type="evidence" value="ECO:0007669"/>
    <property type="project" value="UniProtKB-KW"/>
</dbReference>
<dbReference type="STRING" id="633697.EubceDRAFT1_2430"/>
<dbReference type="CDD" id="cd18548">
    <property type="entry name" value="ABC_6TM_Tm287_like"/>
    <property type="match status" value="1"/>
</dbReference>
<dbReference type="AlphaFoldDB" id="I5AWI3"/>
<dbReference type="GO" id="GO:0005886">
    <property type="term" value="C:plasma membrane"/>
    <property type="evidence" value="ECO:0007669"/>
    <property type="project" value="UniProtKB-SubCell"/>
</dbReference>
<keyword evidence="5" id="KW-0547">Nucleotide-binding</keyword>
<dbReference type="InterPro" id="IPR017871">
    <property type="entry name" value="ABC_transporter-like_CS"/>
</dbReference>
<dbReference type="PROSITE" id="PS50893">
    <property type="entry name" value="ABC_TRANSPORTER_2"/>
    <property type="match status" value="1"/>
</dbReference>
<proteinExistence type="predicted"/>
<evidence type="ECO:0000256" key="5">
    <source>
        <dbReference type="ARBA" id="ARBA00022741"/>
    </source>
</evidence>
<feature type="domain" description="ABC transmembrane type-1" evidence="11">
    <location>
        <begin position="17"/>
        <end position="305"/>
    </location>
</feature>
<evidence type="ECO:0000256" key="2">
    <source>
        <dbReference type="ARBA" id="ARBA00022448"/>
    </source>
</evidence>
<evidence type="ECO:0000256" key="6">
    <source>
        <dbReference type="ARBA" id="ARBA00022840"/>
    </source>
</evidence>
<keyword evidence="13" id="KW-1185">Reference proteome</keyword>
<feature type="transmembrane region" description="Helical" evidence="9">
    <location>
        <begin position="276"/>
        <end position="303"/>
    </location>
</feature>
<dbReference type="EMBL" id="CM001487">
    <property type="protein sequence ID" value="EIM58156.1"/>
    <property type="molecule type" value="Genomic_DNA"/>
</dbReference>
<keyword evidence="2" id="KW-0813">Transport</keyword>
<protein>
    <submittedName>
        <fullName evidence="12">ABC-type multidrug transport system, ATPase and permease component</fullName>
    </submittedName>
</protein>
<dbReference type="Gene3D" id="3.40.50.300">
    <property type="entry name" value="P-loop containing nucleotide triphosphate hydrolases"/>
    <property type="match status" value="1"/>
</dbReference>
<comment type="subcellular location">
    <subcellularLocation>
        <location evidence="1">Cell membrane</location>
        <topology evidence="1">Multi-pass membrane protein</topology>
    </subcellularLocation>
</comment>
<dbReference type="InterPro" id="IPR027417">
    <property type="entry name" value="P-loop_NTPase"/>
</dbReference>
<dbReference type="Pfam" id="PF00005">
    <property type="entry name" value="ABC_tran"/>
    <property type="match status" value="1"/>
</dbReference>
<sequence length="585" mass="64721">MKKIISYMKSLEWAYLIIFLLFVYLQVALSLKIPECMTAITDQLQNGGTDWTPVIVATAKMLLFTVCSIGTAVVSGYCISYVSASIIMRMRRDVFRKLMSFGLAEIRSFSTSSLITRCTSDMEQVRPFIRVGAQALVQCPLTLIIVASKMRGNEVWMGSVIVAGIFLFVTTFILFSLSLSKTSRLQGLIDQINRITKEHLTGMRVVHAYNGYALQAEQFAAVNDDLADTGISANRFTGAISPFFSFGMNGLTLAIYAFGSMMIYQLEDPAGKQIMFSQMVVFASYALQAFTAFAAIIIVIIMLPRFIISLRRITEVLDTEVSIRDGEAREGIGGNVGKLEFRNVSFSYPGASESALKDISFSIEKGQTLAIIGPTGSGKTTLMNLILRFYDVSTGAVLVDGRDVRDYNLWALRDKIGYVPQKSFLFSGTIESNIDYGYKSGLSNSLEEIRKAAEIGQSKDFIEKKTGTYQARVEEGGSNFSGGQRQRLTISRAVCRDPEFYLFDDSFSALDFKTDAVLRKKLRENAKDSTQIIVGQRIGSIMNADLILCMEGGKIVGQGRHEELLENCAVYREIAQSQLSQSEVG</sequence>